<proteinExistence type="predicted"/>
<protein>
    <submittedName>
        <fullName evidence="1">Uncharacterized protein</fullName>
    </submittedName>
</protein>
<evidence type="ECO:0000313" key="1">
    <source>
        <dbReference type="EMBL" id="OAG30757.1"/>
    </source>
</evidence>
<keyword evidence="2" id="KW-1185">Reference proteome</keyword>
<comment type="caution">
    <text evidence="1">The sequence shown here is derived from an EMBL/GenBank/DDBJ whole genome shotgun (WGS) entry which is preliminary data.</text>
</comment>
<dbReference type="VEuPathDB" id="MicrosporidiaDB:NEDG_02151"/>
<dbReference type="AlphaFoldDB" id="A0A177EFN5"/>
<accession>A0A177EFN5</accession>
<gene>
    <name evidence="1" type="ORF">NEDG_02151</name>
</gene>
<dbReference type="EMBL" id="LTDL01000025">
    <property type="protein sequence ID" value="OAG30757.1"/>
    <property type="molecule type" value="Genomic_DNA"/>
</dbReference>
<dbReference type="RefSeq" id="XP_067544762.1">
    <property type="nucleotide sequence ID" value="XM_067689569.1"/>
</dbReference>
<name>A0A177EFN5_9MICR</name>
<dbReference type="GeneID" id="93648501"/>
<dbReference type="OrthoDB" id="2188580at2759"/>
<sequence length="441" mass="49887">MKRGQADVFLEEEFSIGEYLSKILTDTSGECSRIRDSHIRLLAKHSEALTGEMVQNTDNIFMALTALTELSVECQRIHKELPELFLPILEYERKPTSTEAHRSFKLEAGRIKGAGSLVTTTRMLVYKERVDVVVNRERVSGVVLVTNDVVVVAVEAPADEDDSSDDAQVALRLYDALLIKELEISKEKGTLVLSLPPVTIVVAPSEHTSVDKVYKHIETIKQKHGPKIHSFELREADNRIEQEEYNSYLMRIGEISKIEKPSAEELVEDLKSLYLLDKGGKSAAKLIKLLKKEDIVAGFAAFCALVEKDLENKIFEIVHTKDNMLDIVERMEKLLKKQFSTIVTLFSKEPSIQGNVSLYLERIHMKAAETFLMHLFTASDHGSTDEAVERLKKAFVYDGYSFAYTLSAAEHVKKDLLKKRYNFNKKILGYVFEEVAAPTKD</sequence>
<reference evidence="1 2" key="1">
    <citation type="submission" date="2016-02" db="EMBL/GenBank/DDBJ databases">
        <title>Discovery of a natural microsporidian pathogen with a broad tissue tropism in Caenorhabditis elegans.</title>
        <authorList>
            <person name="Luallen R.J."/>
            <person name="Reinke A.W."/>
            <person name="Tong L."/>
            <person name="Botts M.R."/>
            <person name="Felix M.-A."/>
            <person name="Troemel E.R."/>
        </authorList>
    </citation>
    <scope>NUCLEOTIDE SEQUENCE [LARGE SCALE GENOMIC DNA]</scope>
    <source>
        <strain evidence="1 2">JUm2807</strain>
    </source>
</reference>
<dbReference type="Proteomes" id="UP000185944">
    <property type="component" value="Unassembled WGS sequence"/>
</dbReference>
<organism evidence="1 2">
    <name type="scientific">Nematocida displodere</name>
    <dbReference type="NCBI Taxonomy" id="1805483"/>
    <lineage>
        <taxon>Eukaryota</taxon>
        <taxon>Fungi</taxon>
        <taxon>Fungi incertae sedis</taxon>
        <taxon>Microsporidia</taxon>
        <taxon>Nematocida</taxon>
    </lineage>
</organism>
<evidence type="ECO:0000313" key="2">
    <source>
        <dbReference type="Proteomes" id="UP000185944"/>
    </source>
</evidence>